<dbReference type="GO" id="GO:0035725">
    <property type="term" value="P:sodium ion transmembrane transport"/>
    <property type="evidence" value="ECO:0007669"/>
    <property type="project" value="TreeGrafter"/>
</dbReference>
<feature type="region of interest" description="Disordered" evidence="1">
    <location>
        <begin position="796"/>
        <end position="822"/>
    </location>
</feature>
<dbReference type="PANTHER" id="PTHR45689">
    <property type="entry name" value="I[[H]] CHANNEL, ISOFORM E"/>
    <property type="match status" value="1"/>
</dbReference>
<feature type="transmembrane region" description="Helical" evidence="2">
    <location>
        <begin position="287"/>
        <end position="308"/>
    </location>
</feature>
<protein>
    <recommendedName>
        <fullName evidence="3">Cyclic nucleotide-binding domain-containing protein</fullName>
    </recommendedName>
</protein>
<dbReference type="GO" id="GO:0005249">
    <property type="term" value="F:voltage-gated potassium channel activity"/>
    <property type="evidence" value="ECO:0007669"/>
    <property type="project" value="TreeGrafter"/>
</dbReference>
<feature type="transmembrane region" description="Helical" evidence="2">
    <location>
        <begin position="320"/>
        <end position="336"/>
    </location>
</feature>
<keyword evidence="2" id="KW-0472">Membrane</keyword>
<dbReference type="InterPro" id="IPR000595">
    <property type="entry name" value="cNMP-bd_dom"/>
</dbReference>
<name>A0A8S1PPN9_9CILI</name>
<feature type="transmembrane region" description="Helical" evidence="2">
    <location>
        <begin position="257"/>
        <end position="275"/>
    </location>
</feature>
<comment type="caution">
    <text evidence="4">The sequence shown here is derived from an EMBL/GenBank/DDBJ whole genome shotgun (WGS) entry which is preliminary data.</text>
</comment>
<dbReference type="GO" id="GO:0003254">
    <property type="term" value="P:regulation of membrane depolarization"/>
    <property type="evidence" value="ECO:0007669"/>
    <property type="project" value="TreeGrafter"/>
</dbReference>
<keyword evidence="2" id="KW-0812">Transmembrane</keyword>
<evidence type="ECO:0000259" key="3">
    <source>
        <dbReference type="PROSITE" id="PS50042"/>
    </source>
</evidence>
<proteinExistence type="predicted"/>
<gene>
    <name evidence="4" type="ORF">PSON_ATCC_30995.1.T0830135</name>
</gene>
<feature type="compositionally biased region" description="Polar residues" evidence="1">
    <location>
        <begin position="796"/>
        <end position="805"/>
    </location>
</feature>
<dbReference type="InterPro" id="IPR051413">
    <property type="entry name" value="K/Na_HCN_channel"/>
</dbReference>
<reference evidence="4" key="1">
    <citation type="submission" date="2021-01" db="EMBL/GenBank/DDBJ databases">
        <authorList>
            <consortium name="Genoscope - CEA"/>
            <person name="William W."/>
        </authorList>
    </citation>
    <scope>NUCLEOTIDE SEQUENCE</scope>
</reference>
<keyword evidence="2" id="KW-1133">Transmembrane helix</keyword>
<dbReference type="CDD" id="cd00038">
    <property type="entry name" value="CAP_ED"/>
    <property type="match status" value="1"/>
</dbReference>
<feature type="compositionally biased region" description="Low complexity" evidence="1">
    <location>
        <begin position="806"/>
        <end position="822"/>
    </location>
</feature>
<evidence type="ECO:0000256" key="2">
    <source>
        <dbReference type="SAM" id="Phobius"/>
    </source>
</evidence>
<dbReference type="PANTHER" id="PTHR45689:SF5">
    <property type="entry name" value="I[[H]] CHANNEL, ISOFORM E"/>
    <property type="match status" value="1"/>
</dbReference>
<dbReference type="GO" id="GO:0098855">
    <property type="term" value="C:HCN channel complex"/>
    <property type="evidence" value="ECO:0007669"/>
    <property type="project" value="TreeGrafter"/>
</dbReference>
<keyword evidence="5" id="KW-1185">Reference proteome</keyword>
<feature type="transmembrane region" description="Helical" evidence="2">
    <location>
        <begin position="194"/>
        <end position="213"/>
    </location>
</feature>
<evidence type="ECO:0000256" key="1">
    <source>
        <dbReference type="SAM" id="MobiDB-lite"/>
    </source>
</evidence>
<sequence length="944" mass="112213">MLISKSLFVLDKEKQQVDYNSNIHKRVSQEQKEHQTNLKNCQLKPQFIQMLPHQPNDLQSNEELKIPTIPNNVSHKSTDQQIHRQESKKFIFSQEDSSFLSPSQMIQSHLLQKERKHFYNNGKVKIMIEQIKQRLLNSIHYSKYNDPLITHEFQEVSPFQYYYFTLFMFLTSFSSSMLTIILIPLNKTFQIQEFISLIIFCYKIVVILLDLYFQRGPYKLFRGKIIQNYKNQKKMHLDLFRLLILLINYNLNFDNQILMITLIMILIILEMLRIVEPFENLYRSTHYIVIIIQLWISIIISLICSLKIFDDDEDQSLSLYLSYSISLLTHNGNISLHLNEKNLIVVSIFSIICYWCYVYTFILLWIWIKPNIEIQEEKQKLLKGFVEHFQEKCKDYDLLRRCYSYLEYRIDEDLGRAKEQIMKKLSPALQDEIEIALRTKMIEKIELMNKFSSQFKQQLLYMIEQVTFNPEDNILIEHKAEDLSLYYILKGEVKVQFQGSSLANNKRSVTRLVEGQAFGLHSFISGMPSNISIYSCGVTQLMKLKRSDFLEIISNYPEDNERFSMMKDNSHYNQFLFDCYYCKIRGDYIVECRHLQYFPQRQNVLERYLYSTKQYRKSMIRKQKRYLTLRNLNSNQERIRSIINAKQSQEAISEELQDFSQLPYSENQTHSASQLSNSMPFQKASQDFQVSNSNFNVDSIEQFNDEEEADEVGIIIPKITIRRKRDDSNRTAGFLGNPANFSLLDKDEKEILFQLQEDQNKDCKQMVMVQNNRNNQQIIQQNQKSNLRQLTNRSKTNTNSFSRDISNNPSQNSKQNKSLKLSNQTREIVHLANSINTLSDENKLKQKSGTRQSNLCQQSQFQALSTPENEEYLFNDLIFNQFETMRKFKIYYPHNNFDCVIKRFKNSFDMKKFKIKKVRISEYSIKCFVASKIKKVLKLIRRRQ</sequence>
<dbReference type="AlphaFoldDB" id="A0A8S1PPN9"/>
<feature type="transmembrane region" description="Helical" evidence="2">
    <location>
        <begin position="343"/>
        <end position="368"/>
    </location>
</feature>
<feature type="transmembrane region" description="Helical" evidence="2">
    <location>
        <begin position="161"/>
        <end position="182"/>
    </location>
</feature>
<accession>A0A8S1PPN9</accession>
<organism evidence="4 5">
    <name type="scientific">Paramecium sonneborni</name>
    <dbReference type="NCBI Taxonomy" id="65129"/>
    <lineage>
        <taxon>Eukaryota</taxon>
        <taxon>Sar</taxon>
        <taxon>Alveolata</taxon>
        <taxon>Ciliophora</taxon>
        <taxon>Intramacronucleata</taxon>
        <taxon>Oligohymenophorea</taxon>
        <taxon>Peniculida</taxon>
        <taxon>Parameciidae</taxon>
        <taxon>Paramecium</taxon>
    </lineage>
</organism>
<dbReference type="Proteomes" id="UP000692954">
    <property type="component" value="Unassembled WGS sequence"/>
</dbReference>
<dbReference type="EMBL" id="CAJJDN010000083">
    <property type="protein sequence ID" value="CAD8105001.1"/>
    <property type="molecule type" value="Genomic_DNA"/>
</dbReference>
<dbReference type="PROSITE" id="PS50042">
    <property type="entry name" value="CNMP_BINDING_3"/>
    <property type="match status" value="1"/>
</dbReference>
<evidence type="ECO:0000313" key="4">
    <source>
        <dbReference type="EMBL" id="CAD8105001.1"/>
    </source>
</evidence>
<dbReference type="Pfam" id="PF00027">
    <property type="entry name" value="cNMP_binding"/>
    <property type="match status" value="1"/>
</dbReference>
<evidence type="ECO:0000313" key="5">
    <source>
        <dbReference type="Proteomes" id="UP000692954"/>
    </source>
</evidence>
<feature type="domain" description="Cyclic nucleotide-binding" evidence="3">
    <location>
        <begin position="447"/>
        <end position="553"/>
    </location>
</feature>
<dbReference type="OrthoDB" id="304858at2759"/>